<dbReference type="VEuPathDB" id="FungiDB:PV07_02024"/>
<keyword evidence="3" id="KW-0285">Flavoprotein</keyword>
<protein>
    <recommendedName>
        <fullName evidence="10">FAD/NAD(P)-binding domain-containing protein</fullName>
    </recommendedName>
</protein>
<reference evidence="8 9" key="1">
    <citation type="submission" date="2015-01" db="EMBL/GenBank/DDBJ databases">
        <title>The Genome Sequence of Cladophialophora immunda CBS83496.</title>
        <authorList>
            <consortium name="The Broad Institute Genomics Platform"/>
            <person name="Cuomo C."/>
            <person name="de Hoog S."/>
            <person name="Gorbushina A."/>
            <person name="Stielow B."/>
            <person name="Teixiera M."/>
            <person name="Abouelleil A."/>
            <person name="Chapman S.B."/>
            <person name="Priest M."/>
            <person name="Young S.K."/>
            <person name="Wortman J."/>
            <person name="Nusbaum C."/>
            <person name="Birren B."/>
        </authorList>
    </citation>
    <scope>NUCLEOTIDE SEQUENCE [LARGE SCALE GENOMIC DNA]</scope>
    <source>
        <strain evidence="8 9">CBS 83496</strain>
    </source>
</reference>
<organism evidence="8 9">
    <name type="scientific">Cladophialophora immunda</name>
    <dbReference type="NCBI Taxonomy" id="569365"/>
    <lineage>
        <taxon>Eukaryota</taxon>
        <taxon>Fungi</taxon>
        <taxon>Dikarya</taxon>
        <taxon>Ascomycota</taxon>
        <taxon>Pezizomycotina</taxon>
        <taxon>Eurotiomycetes</taxon>
        <taxon>Chaetothyriomycetidae</taxon>
        <taxon>Chaetothyriales</taxon>
        <taxon>Herpotrichiellaceae</taxon>
        <taxon>Cladophialophora</taxon>
    </lineage>
</organism>
<dbReference type="EMBL" id="KN847040">
    <property type="protein sequence ID" value="KIW35322.1"/>
    <property type="molecule type" value="Genomic_DNA"/>
</dbReference>
<dbReference type="Gene3D" id="3.50.50.60">
    <property type="entry name" value="FAD/NAD(P)-binding domain"/>
    <property type="match status" value="2"/>
</dbReference>
<dbReference type="GeneID" id="27341218"/>
<dbReference type="FunFam" id="3.50.50.60:FF:000138">
    <property type="entry name" value="Flavin-containing monooxygenase"/>
    <property type="match status" value="1"/>
</dbReference>
<dbReference type="GO" id="GO:0004499">
    <property type="term" value="F:N,N-dimethylaniline monooxygenase activity"/>
    <property type="evidence" value="ECO:0007669"/>
    <property type="project" value="InterPro"/>
</dbReference>
<dbReference type="PANTHER" id="PTHR23023">
    <property type="entry name" value="DIMETHYLANILINE MONOOXYGENASE"/>
    <property type="match status" value="1"/>
</dbReference>
<dbReference type="Proteomes" id="UP000054466">
    <property type="component" value="Unassembled WGS sequence"/>
</dbReference>
<dbReference type="InterPro" id="IPR020946">
    <property type="entry name" value="Flavin_mOase-like"/>
</dbReference>
<dbReference type="HOGENOM" id="CLU_006909_5_3_1"/>
<keyword evidence="4" id="KW-0274">FAD</keyword>
<evidence type="ECO:0000256" key="4">
    <source>
        <dbReference type="ARBA" id="ARBA00022827"/>
    </source>
</evidence>
<keyword evidence="6" id="KW-0560">Oxidoreductase</keyword>
<evidence type="ECO:0000256" key="2">
    <source>
        <dbReference type="ARBA" id="ARBA00009183"/>
    </source>
</evidence>
<dbReference type="AlphaFoldDB" id="A0A0D2BCS3"/>
<name>A0A0D2BCS3_9EURO</name>
<evidence type="ECO:0000313" key="9">
    <source>
        <dbReference type="Proteomes" id="UP000054466"/>
    </source>
</evidence>
<dbReference type="InterPro" id="IPR050346">
    <property type="entry name" value="FMO-like"/>
</dbReference>
<comment type="similarity">
    <text evidence="2">Belongs to the FMO family.</text>
</comment>
<evidence type="ECO:0000256" key="3">
    <source>
        <dbReference type="ARBA" id="ARBA00022630"/>
    </source>
</evidence>
<evidence type="ECO:0000256" key="5">
    <source>
        <dbReference type="ARBA" id="ARBA00022857"/>
    </source>
</evidence>
<evidence type="ECO:0000256" key="1">
    <source>
        <dbReference type="ARBA" id="ARBA00001974"/>
    </source>
</evidence>
<dbReference type="RefSeq" id="XP_016255538.1">
    <property type="nucleotide sequence ID" value="XM_016388610.1"/>
</dbReference>
<accession>A0A0D2BCS3</accession>
<evidence type="ECO:0000256" key="7">
    <source>
        <dbReference type="ARBA" id="ARBA00023033"/>
    </source>
</evidence>
<evidence type="ECO:0000256" key="6">
    <source>
        <dbReference type="ARBA" id="ARBA00023002"/>
    </source>
</evidence>
<dbReference type="GO" id="GO:0050660">
    <property type="term" value="F:flavin adenine dinucleotide binding"/>
    <property type="evidence" value="ECO:0007669"/>
    <property type="project" value="InterPro"/>
</dbReference>
<comment type="cofactor">
    <cofactor evidence="1">
        <name>FAD</name>
        <dbReference type="ChEBI" id="CHEBI:57692"/>
    </cofactor>
</comment>
<dbReference type="InterPro" id="IPR036188">
    <property type="entry name" value="FAD/NAD-bd_sf"/>
</dbReference>
<dbReference type="SUPFAM" id="SSF51905">
    <property type="entry name" value="FAD/NAD(P)-binding domain"/>
    <property type="match status" value="2"/>
</dbReference>
<dbReference type="Pfam" id="PF00743">
    <property type="entry name" value="FMO-like"/>
    <property type="match status" value="2"/>
</dbReference>
<evidence type="ECO:0008006" key="10">
    <source>
        <dbReference type="Google" id="ProtNLM"/>
    </source>
</evidence>
<keyword evidence="7" id="KW-0503">Monooxygenase</keyword>
<dbReference type="OrthoDB" id="66881at2759"/>
<keyword evidence="9" id="KW-1185">Reference proteome</keyword>
<proteinExistence type="inferred from homology"/>
<evidence type="ECO:0000313" key="8">
    <source>
        <dbReference type="EMBL" id="KIW35322.1"/>
    </source>
</evidence>
<sequence length="541" mass="61007">MANLESPYVIGSFVQLLNADNINFESTGRDSHTDLSNKISRLAKILAQPGWVQLQFSPLPLSALVQQKSAHIEEGAAAAAAFAAEKCFSRIRVFERREAPGGTWIYDPDPGPGLNLSPGGIPPLIDPPLEIPDALPRATSPNSQERYDRTPIYDSLTTNVPDIAMSFSDNRFPYGPFPPHWVPRQYIANYFSLHRTDSFLVLNTTVEDLSRLSGKEGWKLTLRRRDSVRHVDVWWEEEFDAVVIANGHYSVPYVPRVDGLDKYIRLFPEKVMHSKSYRNPQAHQGKRVLVIGNSASGHDITAALVESAQLPVYQSRRSPSRWDGDKPPSGIEWKPIVSEYLPTGDIVFEDGSVLSDIDAVIYCTGYKASFPFWNVQANGGPLWDYAENRLVGSYWHTFLRDFPTVGIVGVPRVLTFRSFEYQAIALARIFAGRSALPLPPREAQERWERERWKLVSREGRKFHDIPWDNGETMDWLRGLFDLAGLPLLEDRGRCPPVLGDETRWAIEHLKKYPEPGNESRDEEEGWTVLGGGAGLDSLHFI</sequence>
<gene>
    <name evidence="8" type="ORF">PV07_02024</name>
</gene>
<dbReference type="GO" id="GO:0050661">
    <property type="term" value="F:NADP binding"/>
    <property type="evidence" value="ECO:0007669"/>
    <property type="project" value="InterPro"/>
</dbReference>
<keyword evidence="5" id="KW-0521">NADP</keyword>